<gene>
    <name evidence="1" type="ORF">NQ314_003846</name>
</gene>
<dbReference type="EMBL" id="JANEYF010001132">
    <property type="protein sequence ID" value="KAJ8965905.1"/>
    <property type="molecule type" value="Genomic_DNA"/>
</dbReference>
<comment type="caution">
    <text evidence="1">The sequence shown here is derived from an EMBL/GenBank/DDBJ whole genome shotgun (WGS) entry which is preliminary data.</text>
</comment>
<reference evidence="1" key="1">
    <citation type="journal article" date="2023" name="Insect Mol. Biol.">
        <title>Genome sequencing provides insights into the evolution of gene families encoding plant cell wall-degrading enzymes in longhorned beetles.</title>
        <authorList>
            <person name="Shin N.R."/>
            <person name="Okamura Y."/>
            <person name="Kirsch R."/>
            <person name="Pauchet Y."/>
        </authorList>
    </citation>
    <scope>NUCLEOTIDE SEQUENCE</scope>
    <source>
        <strain evidence="1">RBIC_L_NR</strain>
    </source>
</reference>
<accession>A0AAV8ZNF4</accession>
<proteinExistence type="predicted"/>
<protein>
    <submittedName>
        <fullName evidence="1">Uncharacterized protein</fullName>
    </submittedName>
</protein>
<dbReference type="Proteomes" id="UP001162156">
    <property type="component" value="Unassembled WGS sequence"/>
</dbReference>
<evidence type="ECO:0000313" key="1">
    <source>
        <dbReference type="EMBL" id="KAJ8965905.1"/>
    </source>
</evidence>
<dbReference type="AlphaFoldDB" id="A0AAV8ZNF4"/>
<sequence>MLMFSQPMKKPLGGPLTGNKSVYNKAVFKFQFPLKLLSRCQKHIPHLGLQSEYQGNYKLQISSDLYPYLYTTGVPFDESLSGAGPWQNLCPPGMYCSDQCHIGAGWPVRAVVGAGSKTYIPRDNTRSVQKTN</sequence>
<organism evidence="1 2">
    <name type="scientific">Rhamnusium bicolor</name>
    <dbReference type="NCBI Taxonomy" id="1586634"/>
    <lineage>
        <taxon>Eukaryota</taxon>
        <taxon>Metazoa</taxon>
        <taxon>Ecdysozoa</taxon>
        <taxon>Arthropoda</taxon>
        <taxon>Hexapoda</taxon>
        <taxon>Insecta</taxon>
        <taxon>Pterygota</taxon>
        <taxon>Neoptera</taxon>
        <taxon>Endopterygota</taxon>
        <taxon>Coleoptera</taxon>
        <taxon>Polyphaga</taxon>
        <taxon>Cucujiformia</taxon>
        <taxon>Chrysomeloidea</taxon>
        <taxon>Cerambycidae</taxon>
        <taxon>Lepturinae</taxon>
        <taxon>Rhagiini</taxon>
        <taxon>Rhamnusium</taxon>
    </lineage>
</organism>
<keyword evidence="2" id="KW-1185">Reference proteome</keyword>
<evidence type="ECO:0000313" key="2">
    <source>
        <dbReference type="Proteomes" id="UP001162156"/>
    </source>
</evidence>
<name>A0AAV8ZNF4_9CUCU</name>